<evidence type="ECO:0000256" key="17">
    <source>
        <dbReference type="ARBA" id="ARBA00022741"/>
    </source>
</evidence>
<comment type="pathway">
    <text evidence="4">Pyrimidine metabolism; UMP biosynthesis via de novo pathway; (S)-dihydroorotate from bicarbonate: step 3/3.</text>
</comment>
<dbReference type="HAMAP" id="MF_01209">
    <property type="entry name" value="CPSase_S_chain"/>
    <property type="match status" value="1"/>
</dbReference>
<keyword evidence="16" id="KW-0677">Repeat</keyword>
<dbReference type="PRINTS" id="PR00100">
    <property type="entry name" value="AOTCASE"/>
</dbReference>
<dbReference type="InterPro" id="IPR017926">
    <property type="entry name" value="GATASE"/>
</dbReference>
<dbReference type="SUPFAM" id="SSF51556">
    <property type="entry name" value="Metallo-dependent hydrolases"/>
    <property type="match status" value="1"/>
</dbReference>
<evidence type="ECO:0000256" key="34">
    <source>
        <dbReference type="ARBA" id="ARBA00049534"/>
    </source>
</evidence>
<keyword evidence="21" id="KW-0315">Glutamine amidotransferase</keyword>
<comment type="pathway">
    <text evidence="2">Pyrimidine metabolism; UMP biosynthesis via de novo pathway; (S)-dihydroorotate from bicarbonate: step 1/3.</text>
</comment>
<dbReference type="InterPro" id="IPR032466">
    <property type="entry name" value="Metal_Hydrolase"/>
</dbReference>
<evidence type="ECO:0000256" key="9">
    <source>
        <dbReference type="ARBA" id="ARBA00012918"/>
    </source>
</evidence>
<dbReference type="CDD" id="cd01423">
    <property type="entry name" value="MGS_CPS_I_III"/>
    <property type="match status" value="1"/>
</dbReference>
<dbReference type="FunFam" id="3.40.50.880:FF:000006">
    <property type="entry name" value="Carbamoyl-phosphate synthase 1, mitochondrial"/>
    <property type="match status" value="1"/>
</dbReference>
<keyword evidence="18" id="KW-0378">Hydrolase</keyword>
<dbReference type="EC" id="2.1.3.2" evidence="10"/>
<dbReference type="GO" id="GO:0004088">
    <property type="term" value="F:carbamoyl-phosphate synthase (glutamine-hydrolyzing) activity"/>
    <property type="evidence" value="ECO:0007669"/>
    <property type="project" value="UniProtKB-EC"/>
</dbReference>
<dbReference type="PRINTS" id="PR00101">
    <property type="entry name" value="ATCASE"/>
</dbReference>
<comment type="similarity">
    <text evidence="6">Belongs to the CarB family.</text>
</comment>
<dbReference type="PANTHER" id="PTHR11405">
    <property type="entry name" value="CARBAMOYLTRANSFERASE FAMILY MEMBER"/>
    <property type="match status" value="1"/>
</dbReference>
<comment type="catalytic activity">
    <reaction evidence="30">
        <text>hydrogencarbonate + NH4(+) + 2 ATP = carbamoyl phosphate + 2 ADP + phosphate + 2 H(+)</text>
        <dbReference type="Rhea" id="RHEA:18029"/>
        <dbReference type="ChEBI" id="CHEBI:15378"/>
        <dbReference type="ChEBI" id="CHEBI:17544"/>
        <dbReference type="ChEBI" id="CHEBI:28938"/>
        <dbReference type="ChEBI" id="CHEBI:30616"/>
        <dbReference type="ChEBI" id="CHEBI:43474"/>
        <dbReference type="ChEBI" id="CHEBI:58228"/>
        <dbReference type="ChEBI" id="CHEBI:456216"/>
        <dbReference type="EC" id="6.3.4.16"/>
    </reaction>
</comment>
<dbReference type="OMA" id="WSPFNGK"/>
<dbReference type="Gene3D" id="3.50.30.20">
    <property type="entry name" value="Carbamoyl-phosphate synthase small subunit, N-terminal domain"/>
    <property type="match status" value="1"/>
</dbReference>
<evidence type="ECO:0000256" key="33">
    <source>
        <dbReference type="ARBA" id="ARBA00048859"/>
    </source>
</evidence>
<dbReference type="Pfam" id="PF12890">
    <property type="entry name" value="DHOase"/>
    <property type="match status" value="1"/>
</dbReference>
<sequence length="2287" mass="256033">MFTSSTVSSTLPIISNEFEEIESFATLYLDLPEGLEQQKQIRAKLFGAAKNISGEIVFQTGMCGYIEALTDPSYAQQILVLTYPLIGNYGVPKFGKTDANWPSLLTGGFESNRIWPAALIVDRICEEGEYNHFEAFTSLSQWLRDQGVPGLCGIDTRMLTKIIRTHGTLKAKFVLEADLQEAIQFVNINEQNLVASVSRKSPQWFGNVSDSSLVRVLAIDCGIKFNQIRCLLQRNCKVLVVPWNYEFDIEDYDGLFISNGPGDPAKCAPLIDRISTLLASGMIKPIFGICLGHQLLASAAGCKTYKMSFGNRGHNLPALHTSSGRCFITPQNHGFAVDRNSLPEDWNELFINANDNSNEGIIHESKPYFSVQFHPEHCAGPDDTEWLFDVFVQAMQTIKLTKDSVNLKQLINDRLAFTTNYREEVSNQKKVLILGSGGLSIGQAGEFDYSGSQAIKALREMGIKSILVNPNVATVQTTKGFADRAYFLPVTKEFVTEIIKKERPTGLLCTFGGQTALNCAIDLFRDGVLEEYNVRVLGTPIEAIVRTEDRDLFKHEILKIGERVAEGRAATNILEAEKAAEEMGFPVLVRAAYALGGLGSGFASNREELNAIAKQAFAHSNQVLIDKSVRGWKEIEYEVIRDAYDNCISVCNMENVDPVGIHTGESIVVAPSQTLNDHEYFMLRATALRVIRHFGIIGECNIQFALNPEKMEYYIIEVNARLSRSSALASKATGYPLAYIAAKLALGASLPELQNSVTGETTACFEPSLDYCVVKVPRWDLGKFARVSTKIGSSMKSVGEVMAIGRSFEEALQKALRMVNEHYEGFSPYLFKRKVEKEDLQEPTDLRIFALARALFSEELNCEANQDYIDFVYKLSNIDKWFLHRMRNIVQMYKRLQYHCTQYSSEKIKYCEHAFPALLKEAKQIGFSDAQIAKLIESTELNVKNMRKQFGIFPFVKQIDTVAAEWPAKTNYLYLTYNGNEHDVDFVENNESVIVLGSGVYRIGSSVEFDACSVGCVEELKRMGHKAIMINCNPETVSTDYDKCDRLYFEEISLEVVSQIYEYERPSGIILAFGGQAANNIALSLDSNLTGLNFRVFGTAPKFIDEAEDRFKFSRALDELKIEQPKWKNAKNIADAEAFCKSVGFPCLIRPSYVLSGAAMNVAHCVEDLHQFLKQAHSVADDRTVVVSKFIEDAKEIDVDVVCLNGKVLCMAISEHVENAGIHSGDATLVTPPQDLNDETIKQINKIARSIARRFIAVGPFNLQLIAKDNKLFVIECNLRVSRSFPFISKTLDFDFVGLATRAMMFSGEPKDFTFKPPPKPNKVGVKVPQFSFARLSGADVVMGVEMLSTGEVACFGRNRQEAYLKGLLSTGFQLPTRAIFLSIGGFYPKEEMLQSVRMLSKLGYVLYGSKGTADFYSRNEIPIKQLEWPFDDTTSLNGENCNNLSTSKMSTVNTTITDFVAKKNIDFMINLPIRGSGTYRVSAYRTPGYKTRRMAIDNGIPLITDIKCAKLFIQALSELEITPNNARITPVNLHLDSISNECLVRMPGLIDVHVHMREPGGEHKETWESGTRAAIAGGVTMILAMPNTNPPLVDDVSFNSIDKLASNTALCDYALYIGATMDNVKDGSVLGQKCAGLKMYLNQTFAALQLPRMDQWMEHMRSFPTNRPIVAHAEGQTLAAVLYCAKLCERSLHICHVSTREEINLIRLAKNEGQPVTCEVCPHHLFLTTDQLPEGVKEVRPRLAINIDDCDALWENLEFIDCFATDHAPHTFDEKCSSNPPPGFPGVEYMLPLLLQAVNDGKLTEKQLIDRLYTNPRRIFGLPEQHNTYIEVDKSEIWRIPKDGGFSKAGWTPFAGREVCGRVKTVVIRGVPVYVDGQFLVSPGFGTNVRLTSKDAEDESSMPTSGLIIITLFCLNFYLEFLHLNSDVKYSDTDEEKHLRPSPDRPLNSIIATSLWHGRSVISVESFTKPMVKQVLDLALRFEKGVGDGGLMFEGLLRQFTICLMFFEPSTRTKHSFKNAMFRLDGKVDDFQNESSSEKKGETFEDTVIMMAQYTHLLVLRHPCKDACELAQRAVSKLEHPKPILNAGDGTGEHPTQALLDLYTIREKLSSINDKTIAIVGDLRNGRTVHSLAKILCLYNDIILHYVSPTEALGMPEHVKQYVADKGIIQKEFTSLEDGIRNVDVIYMTRIQKERFTDPSEYERIKGQFILTPKLLKMAASRNEQETFFSTSDRRHPTPIVMHPLPRVDEISTELDTDERAVFMKQAEYGLYVRMALLTLVLRKDL</sequence>
<comment type="similarity">
    <text evidence="27">In the N-terminal section; belongs to the CarA family.</text>
</comment>
<evidence type="ECO:0000256" key="25">
    <source>
        <dbReference type="ARBA" id="ARBA00043968"/>
    </source>
</evidence>
<dbReference type="SUPFAM" id="SSF52021">
    <property type="entry name" value="Carbamoyl phosphate synthetase, small subunit N-terminal domain"/>
    <property type="match status" value="1"/>
</dbReference>
<dbReference type="PROSITE" id="PS50975">
    <property type="entry name" value="ATP_GRASP"/>
    <property type="match status" value="2"/>
</dbReference>
<comment type="cofactor">
    <cofactor evidence="1">
        <name>Zn(2+)</name>
        <dbReference type="ChEBI" id="CHEBI:29105"/>
    </cofactor>
</comment>
<dbReference type="InterPro" id="IPR011059">
    <property type="entry name" value="Metal-dep_hydrolase_composite"/>
</dbReference>
<dbReference type="PROSITE" id="PS00867">
    <property type="entry name" value="CPSASE_2"/>
    <property type="match status" value="2"/>
</dbReference>
<dbReference type="SUPFAM" id="SSF52440">
    <property type="entry name" value="PreATP-grasp domain"/>
    <property type="match status" value="2"/>
</dbReference>
<dbReference type="GO" id="GO:0006526">
    <property type="term" value="P:L-arginine biosynthetic process"/>
    <property type="evidence" value="ECO:0007669"/>
    <property type="project" value="UniProtKB-KW"/>
</dbReference>
<dbReference type="InterPro" id="IPR006130">
    <property type="entry name" value="Asp/Orn_carbamoylTrfase"/>
</dbReference>
<dbReference type="WBParaSite" id="MhA1_Contig740.frz3.fgene3">
    <property type="protein sequence ID" value="MhA1_Contig740.frz3.fgene3"/>
    <property type="gene ID" value="MhA1_Contig740.frz3.fgene3"/>
</dbReference>
<dbReference type="GO" id="GO:0004151">
    <property type="term" value="F:dihydroorotase activity"/>
    <property type="evidence" value="ECO:0007669"/>
    <property type="project" value="UniProtKB-EC"/>
</dbReference>
<evidence type="ECO:0000256" key="12">
    <source>
        <dbReference type="ARBA" id="ARBA00022598"/>
    </source>
</evidence>
<dbReference type="InterPro" id="IPR036901">
    <property type="entry name" value="Asp/Orn_carbamoylTrfase_sf"/>
</dbReference>
<dbReference type="EC" id="6.3.5.5" evidence="7"/>
<dbReference type="Pfam" id="PF00988">
    <property type="entry name" value="CPSase_sm_chain"/>
    <property type="match status" value="1"/>
</dbReference>
<evidence type="ECO:0000256" key="4">
    <source>
        <dbReference type="ARBA" id="ARBA00004880"/>
    </source>
</evidence>
<comment type="catalytic activity">
    <reaction evidence="34">
        <text>L-glutamine + H2O = L-glutamate + NH4(+)</text>
        <dbReference type="Rhea" id="RHEA:15889"/>
        <dbReference type="ChEBI" id="CHEBI:15377"/>
        <dbReference type="ChEBI" id="CHEBI:28938"/>
        <dbReference type="ChEBI" id="CHEBI:29985"/>
        <dbReference type="ChEBI" id="CHEBI:58359"/>
        <dbReference type="EC" id="3.5.1.2"/>
    </reaction>
</comment>
<dbReference type="NCBIfam" id="TIGR00670">
    <property type="entry name" value="asp_carb_tr"/>
    <property type="match status" value="1"/>
</dbReference>
<evidence type="ECO:0000256" key="10">
    <source>
        <dbReference type="ARBA" id="ARBA00013008"/>
    </source>
</evidence>
<dbReference type="Pfam" id="PF02786">
    <property type="entry name" value="CPSase_L_D2"/>
    <property type="match status" value="2"/>
</dbReference>
<keyword evidence="22" id="KW-0665">Pyrimidine biosynthesis</keyword>
<dbReference type="FunFam" id="3.40.50.20:FF:000002">
    <property type="entry name" value="Carbamoyl-phosphate synthase large chain"/>
    <property type="match status" value="1"/>
</dbReference>
<evidence type="ECO:0000256" key="32">
    <source>
        <dbReference type="ARBA" id="ARBA00048816"/>
    </source>
</evidence>
<dbReference type="SUPFAM" id="SSF56059">
    <property type="entry name" value="Glutathione synthetase ATP-binding domain-like"/>
    <property type="match status" value="2"/>
</dbReference>
<dbReference type="GO" id="GO:0044205">
    <property type="term" value="P:'de novo' UMP biosynthetic process"/>
    <property type="evidence" value="ECO:0007669"/>
    <property type="project" value="UniProtKB-UniPathway"/>
</dbReference>
<dbReference type="FunFam" id="3.40.50.20:FF:000001">
    <property type="entry name" value="Carbamoyl-phosphate synthase large chain"/>
    <property type="match status" value="1"/>
</dbReference>
<dbReference type="Gene3D" id="3.40.50.1370">
    <property type="entry name" value="Aspartate/ornithine carbamoyltransferase"/>
    <property type="match status" value="2"/>
</dbReference>
<dbReference type="InterPro" id="IPR006275">
    <property type="entry name" value="CPSase_lsu"/>
</dbReference>
<dbReference type="Pfam" id="PF02142">
    <property type="entry name" value="MGS"/>
    <property type="match status" value="1"/>
</dbReference>
<evidence type="ECO:0000256" key="14">
    <source>
        <dbReference type="ARBA" id="ARBA00022679"/>
    </source>
</evidence>
<dbReference type="Gene3D" id="3.20.20.140">
    <property type="entry name" value="Metal-dependent hydrolases"/>
    <property type="match status" value="1"/>
</dbReference>
<dbReference type="Pfam" id="PF02729">
    <property type="entry name" value="OTCace_N"/>
    <property type="match status" value="1"/>
</dbReference>
<dbReference type="InterPro" id="IPR006274">
    <property type="entry name" value="CarbamoylP_synth_ssu"/>
</dbReference>
<dbReference type="CDD" id="cd01744">
    <property type="entry name" value="GATase1_CPSase"/>
    <property type="match status" value="1"/>
</dbReference>
<dbReference type="GO" id="GO:0006541">
    <property type="term" value="P:glutamine metabolic process"/>
    <property type="evidence" value="ECO:0007669"/>
    <property type="project" value="InterPro"/>
</dbReference>
<dbReference type="PROSITE" id="PS00097">
    <property type="entry name" value="CARBAMOYLTRANSFERASE"/>
    <property type="match status" value="1"/>
</dbReference>
<dbReference type="UniPathway" id="UPA00070">
    <property type="reaction ID" value="UER00115"/>
</dbReference>
<accession>A0A1I8BYN7</accession>
<keyword evidence="14" id="KW-0808">Transferase</keyword>
<dbReference type="NCBIfam" id="NF009475">
    <property type="entry name" value="PRK12838.1"/>
    <property type="match status" value="1"/>
</dbReference>
<evidence type="ECO:0000256" key="28">
    <source>
        <dbReference type="ARBA" id="ARBA00043998"/>
    </source>
</evidence>
<dbReference type="InterPro" id="IPR006132">
    <property type="entry name" value="Asp/Orn_carbamoyltranf_P-bd"/>
</dbReference>
<evidence type="ECO:0000313" key="39">
    <source>
        <dbReference type="Proteomes" id="UP000095281"/>
    </source>
</evidence>
<dbReference type="SMART" id="SM01097">
    <property type="entry name" value="CPSase_sm_chain"/>
    <property type="match status" value="1"/>
</dbReference>
<keyword evidence="17 36" id="KW-0547">Nucleotide-binding</keyword>
<dbReference type="GO" id="GO:0004359">
    <property type="term" value="F:glutaminase activity"/>
    <property type="evidence" value="ECO:0007669"/>
    <property type="project" value="UniProtKB-EC"/>
</dbReference>
<dbReference type="Pfam" id="PF00185">
    <property type="entry name" value="OTCace"/>
    <property type="match status" value="1"/>
</dbReference>
<dbReference type="PROSITE" id="PS00866">
    <property type="entry name" value="CPSASE_1"/>
    <property type="match status" value="2"/>
</dbReference>
<dbReference type="Gene3D" id="3.40.50.1380">
    <property type="entry name" value="Methylglyoxal synthase-like domain"/>
    <property type="match status" value="1"/>
</dbReference>
<dbReference type="GO" id="GO:0005524">
    <property type="term" value="F:ATP binding"/>
    <property type="evidence" value="ECO:0007669"/>
    <property type="project" value="UniProtKB-UniRule"/>
</dbReference>
<evidence type="ECO:0000256" key="26">
    <source>
        <dbReference type="ARBA" id="ARBA00043979"/>
    </source>
</evidence>
<dbReference type="GO" id="GO:0005951">
    <property type="term" value="C:carbamoyl-phosphate synthase complex"/>
    <property type="evidence" value="ECO:0007669"/>
    <property type="project" value="TreeGrafter"/>
</dbReference>
<dbReference type="InterPro" id="IPR002082">
    <property type="entry name" value="Asp_carbamoyltransf"/>
</dbReference>
<dbReference type="FunFam" id="3.40.50.1380:FF:000005">
    <property type="entry name" value="CAD protein-like isoform X1"/>
    <property type="match status" value="1"/>
</dbReference>
<keyword evidence="24" id="KW-0511">Multifunctional enzyme</keyword>
<evidence type="ECO:0000259" key="37">
    <source>
        <dbReference type="PROSITE" id="PS50975"/>
    </source>
</evidence>
<dbReference type="PRINTS" id="PR00098">
    <property type="entry name" value="CPSASE"/>
</dbReference>
<evidence type="ECO:0000256" key="5">
    <source>
        <dbReference type="ARBA" id="ARBA00005077"/>
    </source>
</evidence>
<dbReference type="NCBIfam" id="NF003671">
    <property type="entry name" value="PRK05294.1"/>
    <property type="match status" value="1"/>
</dbReference>
<dbReference type="GO" id="GO:0004087">
    <property type="term" value="F:carbamoyl-phosphate synthase (ammonia) activity"/>
    <property type="evidence" value="ECO:0007669"/>
    <property type="project" value="UniProtKB-EC"/>
</dbReference>
<evidence type="ECO:0000256" key="16">
    <source>
        <dbReference type="ARBA" id="ARBA00022737"/>
    </source>
</evidence>
<dbReference type="InterPro" id="IPR011607">
    <property type="entry name" value="MGS-like_dom"/>
</dbReference>
<dbReference type="InterPro" id="IPR005480">
    <property type="entry name" value="CPSase_lsu_oligo"/>
</dbReference>
<dbReference type="SUPFAM" id="SSF53671">
    <property type="entry name" value="Aspartate/ornithine carbamoyltransferase"/>
    <property type="match status" value="1"/>
</dbReference>
<keyword evidence="15" id="KW-0479">Metal-binding</keyword>
<evidence type="ECO:0000256" key="29">
    <source>
        <dbReference type="ARBA" id="ARBA00044063"/>
    </source>
</evidence>
<feature type="domain" description="MGS-like" evidence="38">
    <location>
        <begin position="1373"/>
        <end position="1567"/>
    </location>
</feature>
<dbReference type="PROSITE" id="PS51273">
    <property type="entry name" value="GATASE_TYPE_1"/>
    <property type="match status" value="1"/>
</dbReference>
<comment type="similarity">
    <text evidence="26">In the C-terminal section; belongs to the aspartate/ornithine carbamoyltransferase superfamily. ATCase family.</text>
</comment>
<name>A0A1I8BYN7_MELHA</name>
<evidence type="ECO:0000256" key="11">
    <source>
        <dbReference type="ARBA" id="ARBA00022571"/>
    </source>
</evidence>
<dbReference type="PROSITE" id="PS51855">
    <property type="entry name" value="MGS"/>
    <property type="match status" value="1"/>
</dbReference>
<evidence type="ECO:0000256" key="15">
    <source>
        <dbReference type="ARBA" id="ARBA00022723"/>
    </source>
</evidence>
<evidence type="ECO:0000256" key="35">
    <source>
        <dbReference type="ARBA" id="ARBA00074189"/>
    </source>
</evidence>
<evidence type="ECO:0000256" key="18">
    <source>
        <dbReference type="ARBA" id="ARBA00022801"/>
    </source>
</evidence>
<dbReference type="InterPro" id="IPR016185">
    <property type="entry name" value="PreATP-grasp_dom_sf"/>
</dbReference>
<dbReference type="InterPro" id="IPR024403">
    <property type="entry name" value="DHOase_cat"/>
</dbReference>
<dbReference type="Gene3D" id="3.40.50.20">
    <property type="match status" value="2"/>
</dbReference>
<dbReference type="SUPFAM" id="SSF52317">
    <property type="entry name" value="Class I glutamine amidotransferase-like"/>
    <property type="match status" value="1"/>
</dbReference>
<dbReference type="CDD" id="cd01316">
    <property type="entry name" value="CAD_DHOase"/>
    <property type="match status" value="1"/>
</dbReference>
<keyword evidence="13" id="KW-0028">Amino-acid biosynthesis</keyword>
<dbReference type="Gene3D" id="3.40.50.880">
    <property type="match status" value="1"/>
</dbReference>
<dbReference type="NCBIfam" id="NF009455">
    <property type="entry name" value="PRK12815.1"/>
    <property type="match status" value="1"/>
</dbReference>
<comment type="catalytic activity">
    <reaction evidence="32">
        <text>hydrogencarbonate + L-glutamine + 2 ATP + H2O = carbamoyl phosphate + L-glutamate + 2 ADP + phosphate + 2 H(+)</text>
        <dbReference type="Rhea" id="RHEA:18633"/>
        <dbReference type="ChEBI" id="CHEBI:15377"/>
        <dbReference type="ChEBI" id="CHEBI:15378"/>
        <dbReference type="ChEBI" id="CHEBI:17544"/>
        <dbReference type="ChEBI" id="CHEBI:29985"/>
        <dbReference type="ChEBI" id="CHEBI:30616"/>
        <dbReference type="ChEBI" id="CHEBI:43474"/>
        <dbReference type="ChEBI" id="CHEBI:58228"/>
        <dbReference type="ChEBI" id="CHEBI:58359"/>
        <dbReference type="ChEBI" id="CHEBI:456216"/>
        <dbReference type="EC" id="6.3.5.5"/>
    </reaction>
</comment>
<dbReference type="NCBIfam" id="TIGR01368">
    <property type="entry name" value="CPSaseIIsmall"/>
    <property type="match status" value="1"/>
</dbReference>
<evidence type="ECO:0000256" key="36">
    <source>
        <dbReference type="PROSITE-ProRule" id="PRU00409"/>
    </source>
</evidence>
<dbReference type="GO" id="GO:0046872">
    <property type="term" value="F:metal ion binding"/>
    <property type="evidence" value="ECO:0007669"/>
    <property type="project" value="UniProtKB-KW"/>
</dbReference>
<dbReference type="FunFam" id="3.30.1490.20:FF:000001">
    <property type="entry name" value="Carbamoyl-phosphate synthase large chain"/>
    <property type="match status" value="1"/>
</dbReference>
<dbReference type="GO" id="GO:0016597">
    <property type="term" value="F:amino acid binding"/>
    <property type="evidence" value="ECO:0007669"/>
    <property type="project" value="InterPro"/>
</dbReference>
<dbReference type="InterPro" id="IPR036897">
    <property type="entry name" value="CarbamoylP_synth_lsu_oligo_sf"/>
</dbReference>
<evidence type="ECO:0000256" key="2">
    <source>
        <dbReference type="ARBA" id="ARBA00004812"/>
    </source>
</evidence>
<dbReference type="EC" id="3.5.1.2" evidence="9"/>
<dbReference type="InterPro" id="IPR058047">
    <property type="entry name" value="CPSase_preATP-grasp"/>
</dbReference>
<keyword evidence="39" id="KW-1185">Reference proteome</keyword>
<keyword evidence="12" id="KW-0436">Ligase</keyword>
<evidence type="ECO:0000256" key="3">
    <source>
        <dbReference type="ARBA" id="ARBA00004852"/>
    </source>
</evidence>
<dbReference type="PRINTS" id="PR00099">
    <property type="entry name" value="CPSGATASE"/>
</dbReference>
<dbReference type="InterPro" id="IPR029062">
    <property type="entry name" value="Class_I_gatase-like"/>
</dbReference>
<dbReference type="FunFam" id="3.40.50.1370:FF:000002">
    <property type="entry name" value="Aspartate carbamoyltransferase 2"/>
    <property type="match status" value="1"/>
</dbReference>
<dbReference type="Gene3D" id="1.10.1030.10">
    <property type="entry name" value="Carbamoyl-phosphate synthetase, large subunit oligomerisation domain"/>
    <property type="match status" value="1"/>
</dbReference>
<evidence type="ECO:0000256" key="22">
    <source>
        <dbReference type="ARBA" id="ARBA00022975"/>
    </source>
</evidence>
<evidence type="ECO:0000256" key="31">
    <source>
        <dbReference type="ARBA" id="ARBA00048492"/>
    </source>
</evidence>
<comment type="catalytic activity">
    <reaction evidence="31">
        <text>(S)-dihydroorotate + H2O = N-carbamoyl-L-aspartate + H(+)</text>
        <dbReference type="Rhea" id="RHEA:24296"/>
        <dbReference type="ChEBI" id="CHEBI:15377"/>
        <dbReference type="ChEBI" id="CHEBI:15378"/>
        <dbReference type="ChEBI" id="CHEBI:30864"/>
        <dbReference type="ChEBI" id="CHEBI:32814"/>
        <dbReference type="EC" id="3.5.2.3"/>
    </reaction>
</comment>
<dbReference type="InterPro" id="IPR013815">
    <property type="entry name" value="ATP_grasp_subdomain_1"/>
</dbReference>
<dbReference type="SMART" id="SM01096">
    <property type="entry name" value="CPSase_L_D3"/>
    <property type="match status" value="1"/>
</dbReference>
<comment type="similarity">
    <text evidence="25">In the 3rd section; belongs to the metallo-dependent hydrolases superfamily. DHOase family. CAD subfamily.</text>
</comment>
<dbReference type="PANTHER" id="PTHR11405:SF5">
    <property type="entry name" value="CAD PROTEIN"/>
    <property type="match status" value="1"/>
</dbReference>
<keyword evidence="19" id="KW-0862">Zinc</keyword>
<keyword evidence="23" id="KW-0464">Manganese</keyword>
<evidence type="ECO:0000256" key="23">
    <source>
        <dbReference type="ARBA" id="ARBA00023211"/>
    </source>
</evidence>
<evidence type="ECO:0000256" key="8">
    <source>
        <dbReference type="ARBA" id="ARBA00012860"/>
    </source>
</evidence>
<dbReference type="InterPro" id="IPR006131">
    <property type="entry name" value="Asp_carbamoyltransf_Asp/Orn-bd"/>
</dbReference>
<comment type="pathway">
    <text evidence="3">Pyrimidine metabolism; UMP biosynthesis via de novo pathway; (S)-dihydroorotate from bicarbonate: step 2/3.</text>
</comment>
<dbReference type="InterPro" id="IPR005479">
    <property type="entry name" value="CPAse_ATP-bd"/>
</dbReference>
<dbReference type="SUPFAM" id="SSF48108">
    <property type="entry name" value="Carbamoyl phosphate synthetase, large subunit connection domain"/>
    <property type="match status" value="1"/>
</dbReference>
<reference evidence="40" key="1">
    <citation type="submission" date="2016-11" db="UniProtKB">
        <authorList>
            <consortium name="WormBaseParasite"/>
        </authorList>
    </citation>
    <scope>IDENTIFICATION</scope>
</reference>
<keyword evidence="11" id="KW-0055">Arginine biosynthesis</keyword>
<evidence type="ECO:0000256" key="1">
    <source>
        <dbReference type="ARBA" id="ARBA00001947"/>
    </source>
</evidence>
<evidence type="ECO:0000256" key="6">
    <source>
        <dbReference type="ARBA" id="ARBA00009799"/>
    </source>
</evidence>
<dbReference type="InterPro" id="IPR002195">
    <property type="entry name" value="Dihydroorotase_CS"/>
</dbReference>
<dbReference type="Gene3D" id="3.30.1490.20">
    <property type="entry name" value="ATP-grasp fold, A domain"/>
    <property type="match status" value="1"/>
</dbReference>
<protein>
    <recommendedName>
        <fullName evidence="35">Carbamoyl phosphate synthase arginine-specific large chain</fullName>
        <ecNumber evidence="10">2.1.3.2</ecNumber>
        <ecNumber evidence="9">3.5.1.2</ecNumber>
        <ecNumber evidence="8">3.5.2.3</ecNumber>
        <ecNumber evidence="29">6.3.4.16</ecNumber>
        <ecNumber evidence="7">6.3.5.5</ecNumber>
    </recommendedName>
</protein>
<proteinExistence type="inferred from homology"/>
<dbReference type="SUPFAM" id="SSF52335">
    <property type="entry name" value="Methylglyoxal synthase-like"/>
    <property type="match status" value="1"/>
</dbReference>
<dbReference type="SMART" id="SM00851">
    <property type="entry name" value="MGS"/>
    <property type="match status" value="1"/>
</dbReference>
<dbReference type="InterPro" id="IPR035686">
    <property type="entry name" value="CPSase_GATase1"/>
</dbReference>
<evidence type="ECO:0000256" key="21">
    <source>
        <dbReference type="ARBA" id="ARBA00022962"/>
    </source>
</evidence>
<dbReference type="GO" id="GO:0004070">
    <property type="term" value="F:aspartate carbamoyltransferase activity"/>
    <property type="evidence" value="ECO:0007669"/>
    <property type="project" value="UniProtKB-EC"/>
</dbReference>
<dbReference type="Gene3D" id="3.30.470.20">
    <property type="entry name" value="ATP-grasp fold, B domain"/>
    <property type="match status" value="2"/>
</dbReference>
<evidence type="ECO:0000256" key="19">
    <source>
        <dbReference type="ARBA" id="ARBA00022833"/>
    </source>
</evidence>
<dbReference type="GO" id="GO:0006207">
    <property type="term" value="P:'de novo' pyrimidine nucleobase biosynthetic process"/>
    <property type="evidence" value="ECO:0007669"/>
    <property type="project" value="InterPro"/>
</dbReference>
<dbReference type="InterPro" id="IPR005483">
    <property type="entry name" value="CPSase_dom"/>
</dbReference>
<dbReference type="EC" id="6.3.4.16" evidence="29"/>
<feature type="domain" description="ATP-grasp" evidence="37">
    <location>
        <begin position="554"/>
        <end position="746"/>
    </location>
</feature>
<comment type="pathway">
    <text evidence="5">Amino-acid biosynthesis; L-arginine biosynthesis; carbamoyl phosphate from bicarbonate: step 1/1.</text>
</comment>
<keyword evidence="20 36" id="KW-0067">ATP-binding</keyword>
<dbReference type="PROSITE" id="PS00483">
    <property type="entry name" value="DIHYDROOROTASE_2"/>
    <property type="match status" value="1"/>
</dbReference>
<dbReference type="Pfam" id="PF02787">
    <property type="entry name" value="CPSase_L_D3"/>
    <property type="match status" value="1"/>
</dbReference>
<dbReference type="InterPro" id="IPR002474">
    <property type="entry name" value="CarbamoylP_synth_ssu_N"/>
</dbReference>
<dbReference type="FunFam" id="3.20.20.140:FF:000036">
    <property type="entry name" value="Carbamoyl-phosphate synthase large chain"/>
    <property type="match status" value="1"/>
</dbReference>
<dbReference type="Proteomes" id="UP000095281">
    <property type="component" value="Unplaced"/>
</dbReference>
<evidence type="ECO:0000256" key="27">
    <source>
        <dbReference type="ARBA" id="ARBA00043984"/>
    </source>
</evidence>
<evidence type="ECO:0000259" key="38">
    <source>
        <dbReference type="PROSITE" id="PS51855"/>
    </source>
</evidence>
<dbReference type="FunFam" id="3.30.470.20:FF:000001">
    <property type="entry name" value="Carbamoyl-phosphate synthase large chain"/>
    <property type="match status" value="1"/>
</dbReference>
<dbReference type="EC" id="3.5.2.3" evidence="8"/>
<dbReference type="InterPro" id="IPR036480">
    <property type="entry name" value="CarbP_synth_ssu_N_sf"/>
</dbReference>
<dbReference type="FunFam" id="3.30.470.20:FF:000026">
    <property type="entry name" value="Carbamoyl-phosphate synthase large chain"/>
    <property type="match status" value="1"/>
</dbReference>
<evidence type="ECO:0000256" key="13">
    <source>
        <dbReference type="ARBA" id="ARBA00022605"/>
    </source>
</evidence>
<dbReference type="SUPFAM" id="SSF51338">
    <property type="entry name" value="Composite domain of metallo-dependent hydrolases"/>
    <property type="match status" value="1"/>
</dbReference>
<evidence type="ECO:0000256" key="24">
    <source>
        <dbReference type="ARBA" id="ARBA00023268"/>
    </source>
</evidence>
<evidence type="ECO:0000256" key="30">
    <source>
        <dbReference type="ARBA" id="ARBA00047359"/>
    </source>
</evidence>
<comment type="similarity">
    <text evidence="28">In the 2nd section; belongs to the CarB family.</text>
</comment>
<dbReference type="Pfam" id="PF25596">
    <property type="entry name" value="CPSase_L_D1"/>
    <property type="match status" value="2"/>
</dbReference>
<organism evidence="39 40">
    <name type="scientific">Meloidogyne hapla</name>
    <name type="common">Root-knot nematode worm</name>
    <dbReference type="NCBI Taxonomy" id="6305"/>
    <lineage>
        <taxon>Eukaryota</taxon>
        <taxon>Metazoa</taxon>
        <taxon>Ecdysozoa</taxon>
        <taxon>Nematoda</taxon>
        <taxon>Chromadorea</taxon>
        <taxon>Rhabditida</taxon>
        <taxon>Tylenchina</taxon>
        <taxon>Tylenchomorpha</taxon>
        <taxon>Tylenchoidea</taxon>
        <taxon>Meloidogynidae</taxon>
        <taxon>Meloidogyninae</taxon>
        <taxon>Meloidogyne</taxon>
    </lineage>
</organism>
<dbReference type="InterPro" id="IPR036914">
    <property type="entry name" value="MGS-like_dom_sf"/>
</dbReference>
<dbReference type="InterPro" id="IPR011761">
    <property type="entry name" value="ATP-grasp"/>
</dbReference>
<dbReference type="NCBIfam" id="TIGR01369">
    <property type="entry name" value="CPSaseII_lrg"/>
    <property type="match status" value="1"/>
</dbReference>
<evidence type="ECO:0000313" key="40">
    <source>
        <dbReference type="WBParaSite" id="MhA1_Contig740.frz3.fgene3"/>
    </source>
</evidence>
<comment type="catalytic activity">
    <reaction evidence="33">
        <text>carbamoyl phosphate + L-aspartate = N-carbamoyl-L-aspartate + phosphate + H(+)</text>
        <dbReference type="Rhea" id="RHEA:20013"/>
        <dbReference type="ChEBI" id="CHEBI:15378"/>
        <dbReference type="ChEBI" id="CHEBI:29991"/>
        <dbReference type="ChEBI" id="CHEBI:32814"/>
        <dbReference type="ChEBI" id="CHEBI:43474"/>
        <dbReference type="ChEBI" id="CHEBI:58228"/>
        <dbReference type="EC" id="2.1.3.2"/>
    </reaction>
</comment>
<dbReference type="Pfam" id="PF00117">
    <property type="entry name" value="GATase"/>
    <property type="match status" value="1"/>
</dbReference>
<feature type="domain" description="ATP-grasp" evidence="37">
    <location>
        <begin position="1114"/>
        <end position="1305"/>
    </location>
</feature>
<evidence type="ECO:0000256" key="20">
    <source>
        <dbReference type="ARBA" id="ARBA00022840"/>
    </source>
</evidence>
<evidence type="ECO:0000256" key="7">
    <source>
        <dbReference type="ARBA" id="ARBA00012738"/>
    </source>
</evidence>